<sequence>MIESTSNGRPLAERVATRLLYPTSRPREKALREAVSGKVVLVTGASHGIGKVTVHKLAAAGAVVLLVARSLEDLEQVAADITAADGIAHVYRADLTDMAATDRLGREILAAHGHVDIVINNAGKSIRRALDQSYDRFHDYTRTIDVNYLGPVRLLLTLLPDMRERKQGHIVNISTWGLRMPPAPRWSAYAASKAAFDTWLRTVATEIAVDDITTTSVYMPLVHTRMSAPTNFGNMPGLTADEAAGLVCHAVVARPVEISPWWSGPVQAWSDLTRGPAQRFMARGFRR</sequence>
<dbReference type="Gene3D" id="3.40.50.720">
    <property type="entry name" value="NAD(P)-binding Rossmann-like Domain"/>
    <property type="match status" value="1"/>
</dbReference>
<evidence type="ECO:0000313" key="5">
    <source>
        <dbReference type="Proteomes" id="UP000516173"/>
    </source>
</evidence>
<reference evidence="4 5" key="1">
    <citation type="submission" date="2020-08" db="EMBL/GenBank/DDBJ databases">
        <title>Genome Sequencing of Nocardia wallacei strain FMUON74 and assembly.</title>
        <authorList>
            <person name="Toyokawa M."/>
            <person name="Uesaka K."/>
        </authorList>
    </citation>
    <scope>NUCLEOTIDE SEQUENCE [LARGE SCALE GENOMIC DNA]</scope>
    <source>
        <strain evidence="4 5">FMUON74</strain>
    </source>
</reference>
<accession>A0A7G1KRB0</accession>
<evidence type="ECO:0000256" key="2">
    <source>
        <dbReference type="ARBA" id="ARBA00023002"/>
    </source>
</evidence>
<dbReference type="Pfam" id="PF00106">
    <property type="entry name" value="adh_short"/>
    <property type="match status" value="1"/>
</dbReference>
<dbReference type="PRINTS" id="PR00080">
    <property type="entry name" value="SDRFAMILY"/>
</dbReference>
<evidence type="ECO:0000256" key="3">
    <source>
        <dbReference type="RuleBase" id="RU000363"/>
    </source>
</evidence>
<evidence type="ECO:0000313" key="4">
    <source>
        <dbReference type="EMBL" id="BCK56429.1"/>
    </source>
</evidence>
<gene>
    <name evidence="4" type="ORF">NWFMUON74_42010</name>
</gene>
<dbReference type="PRINTS" id="PR00081">
    <property type="entry name" value="GDHRDH"/>
</dbReference>
<evidence type="ECO:0000256" key="1">
    <source>
        <dbReference type="ARBA" id="ARBA00006484"/>
    </source>
</evidence>
<protein>
    <submittedName>
        <fullName evidence="4">Fatty acyl-CoA reductase</fullName>
    </submittedName>
</protein>
<keyword evidence="2" id="KW-0560">Oxidoreductase</keyword>
<dbReference type="PANTHER" id="PTHR44196:SF1">
    <property type="entry name" value="DEHYDROGENASE_REDUCTASE SDR FAMILY MEMBER 7B"/>
    <property type="match status" value="1"/>
</dbReference>
<dbReference type="AlphaFoldDB" id="A0A7G1KRB0"/>
<proteinExistence type="inferred from homology"/>
<organism evidence="4 5">
    <name type="scientific">Nocardia wallacei</name>
    <dbReference type="NCBI Taxonomy" id="480035"/>
    <lineage>
        <taxon>Bacteria</taxon>
        <taxon>Bacillati</taxon>
        <taxon>Actinomycetota</taxon>
        <taxon>Actinomycetes</taxon>
        <taxon>Mycobacteriales</taxon>
        <taxon>Nocardiaceae</taxon>
        <taxon>Nocardia</taxon>
    </lineage>
</organism>
<dbReference type="PANTHER" id="PTHR44196">
    <property type="entry name" value="DEHYDROGENASE/REDUCTASE SDR FAMILY MEMBER 7B"/>
    <property type="match status" value="1"/>
</dbReference>
<dbReference type="SUPFAM" id="SSF51735">
    <property type="entry name" value="NAD(P)-binding Rossmann-fold domains"/>
    <property type="match status" value="1"/>
</dbReference>
<comment type="similarity">
    <text evidence="1 3">Belongs to the short-chain dehydrogenases/reductases (SDR) family.</text>
</comment>
<dbReference type="Proteomes" id="UP000516173">
    <property type="component" value="Chromosome"/>
</dbReference>
<dbReference type="GeneID" id="80348675"/>
<dbReference type="GO" id="GO:0016020">
    <property type="term" value="C:membrane"/>
    <property type="evidence" value="ECO:0007669"/>
    <property type="project" value="TreeGrafter"/>
</dbReference>
<dbReference type="InterPro" id="IPR036291">
    <property type="entry name" value="NAD(P)-bd_dom_sf"/>
</dbReference>
<dbReference type="EMBL" id="AP023396">
    <property type="protein sequence ID" value="BCK56429.1"/>
    <property type="molecule type" value="Genomic_DNA"/>
</dbReference>
<name>A0A7G1KRB0_9NOCA</name>
<dbReference type="GO" id="GO:0016491">
    <property type="term" value="F:oxidoreductase activity"/>
    <property type="evidence" value="ECO:0007669"/>
    <property type="project" value="UniProtKB-KW"/>
</dbReference>
<keyword evidence="5" id="KW-1185">Reference proteome</keyword>
<dbReference type="RefSeq" id="WP_232110483.1">
    <property type="nucleotide sequence ID" value="NZ_AP023396.1"/>
</dbReference>
<dbReference type="KEGG" id="nwl:NWFMUON74_42010"/>
<dbReference type="InterPro" id="IPR002347">
    <property type="entry name" value="SDR_fam"/>
</dbReference>